<organism evidence="1 2">
    <name type="scientific">Baudoinia panamericana (strain UAMH 10762)</name>
    <name type="common">Angels' share fungus</name>
    <name type="synonym">Baudoinia compniacensis (strain UAMH 10762)</name>
    <dbReference type="NCBI Taxonomy" id="717646"/>
    <lineage>
        <taxon>Eukaryota</taxon>
        <taxon>Fungi</taxon>
        <taxon>Dikarya</taxon>
        <taxon>Ascomycota</taxon>
        <taxon>Pezizomycotina</taxon>
        <taxon>Dothideomycetes</taxon>
        <taxon>Dothideomycetidae</taxon>
        <taxon>Mycosphaerellales</taxon>
        <taxon>Teratosphaeriaceae</taxon>
        <taxon>Baudoinia</taxon>
    </lineage>
</organism>
<accession>M2NKR7</accession>
<dbReference type="GeneID" id="19112908"/>
<keyword evidence="2" id="KW-1185">Reference proteome</keyword>
<dbReference type="KEGG" id="bcom:BAUCODRAFT_362189"/>
<dbReference type="RefSeq" id="XP_007672535.1">
    <property type="nucleotide sequence ID" value="XM_007674345.1"/>
</dbReference>
<dbReference type="HOGENOM" id="CLU_2145394_0_0_1"/>
<evidence type="ECO:0000313" key="1">
    <source>
        <dbReference type="EMBL" id="EMD00035.1"/>
    </source>
</evidence>
<gene>
    <name evidence="1" type="ORF">BAUCODRAFT_362189</name>
</gene>
<evidence type="ECO:0000313" key="2">
    <source>
        <dbReference type="Proteomes" id="UP000011761"/>
    </source>
</evidence>
<dbReference type="Proteomes" id="UP000011761">
    <property type="component" value="Unassembled WGS sequence"/>
</dbReference>
<sequence>MGQPPFFALGTCISPSVLRLGYTCDAPNECDIDTITLHRSTQVLAWVSSEHDPNPSLSMLCHLRRFAAFSVSDGPTCRSACQACCLQPRDTLSMQQYCLITPSMMAYFDSCM</sequence>
<protein>
    <submittedName>
        <fullName evidence="1">Uncharacterized protein</fullName>
    </submittedName>
</protein>
<dbReference type="AlphaFoldDB" id="M2NKR7"/>
<dbReference type="EMBL" id="KB445551">
    <property type="protein sequence ID" value="EMD00035.1"/>
    <property type="molecule type" value="Genomic_DNA"/>
</dbReference>
<proteinExistence type="predicted"/>
<reference evidence="1 2" key="1">
    <citation type="journal article" date="2012" name="PLoS Pathog.">
        <title>Diverse lifestyles and strategies of plant pathogenesis encoded in the genomes of eighteen Dothideomycetes fungi.</title>
        <authorList>
            <person name="Ohm R.A."/>
            <person name="Feau N."/>
            <person name="Henrissat B."/>
            <person name="Schoch C.L."/>
            <person name="Horwitz B.A."/>
            <person name="Barry K.W."/>
            <person name="Condon B.J."/>
            <person name="Copeland A.C."/>
            <person name="Dhillon B."/>
            <person name="Glaser F."/>
            <person name="Hesse C.N."/>
            <person name="Kosti I."/>
            <person name="LaButti K."/>
            <person name="Lindquist E.A."/>
            <person name="Lucas S."/>
            <person name="Salamov A.A."/>
            <person name="Bradshaw R.E."/>
            <person name="Ciuffetti L."/>
            <person name="Hamelin R.C."/>
            <person name="Kema G.H.J."/>
            <person name="Lawrence C."/>
            <person name="Scott J.A."/>
            <person name="Spatafora J.W."/>
            <person name="Turgeon B.G."/>
            <person name="de Wit P.J.G.M."/>
            <person name="Zhong S."/>
            <person name="Goodwin S.B."/>
            <person name="Grigoriev I.V."/>
        </authorList>
    </citation>
    <scope>NUCLEOTIDE SEQUENCE [LARGE SCALE GENOMIC DNA]</scope>
    <source>
        <strain evidence="1 2">UAMH 10762</strain>
    </source>
</reference>
<name>M2NKR7_BAUPA</name>